<feature type="compositionally biased region" description="Polar residues" evidence="9">
    <location>
        <begin position="616"/>
        <end position="627"/>
    </location>
</feature>
<evidence type="ECO:0000256" key="8">
    <source>
        <dbReference type="ARBA" id="ARBA00023136"/>
    </source>
</evidence>
<keyword evidence="2" id="KW-0813">Transport</keyword>
<dbReference type="Gene3D" id="3.40.50.720">
    <property type="entry name" value="NAD(P)-binding Rossmann-like Domain"/>
    <property type="match status" value="1"/>
</dbReference>
<comment type="subcellular location">
    <subcellularLocation>
        <location evidence="1">Cell membrane</location>
        <topology evidence="1">Multi-pass membrane protein</topology>
    </subcellularLocation>
</comment>
<evidence type="ECO:0000256" key="1">
    <source>
        <dbReference type="ARBA" id="ARBA00004651"/>
    </source>
</evidence>
<dbReference type="RefSeq" id="WP_013614104.1">
    <property type="nucleotide sequence ID" value="NC_015161.1"/>
</dbReference>
<keyword evidence="13" id="KW-1185">Reference proteome</keyword>
<dbReference type="GO" id="GO:0005886">
    <property type="term" value="C:plasma membrane"/>
    <property type="evidence" value="ECO:0007669"/>
    <property type="project" value="UniProtKB-SubCell"/>
</dbReference>
<evidence type="ECO:0000256" key="7">
    <source>
        <dbReference type="ARBA" id="ARBA00023065"/>
    </source>
</evidence>
<evidence type="ECO:0000313" key="13">
    <source>
        <dbReference type="Proteomes" id="UP000007718"/>
    </source>
</evidence>
<evidence type="ECO:0000256" key="5">
    <source>
        <dbReference type="ARBA" id="ARBA00022692"/>
    </source>
</evidence>
<evidence type="ECO:0000256" key="2">
    <source>
        <dbReference type="ARBA" id="ARBA00022448"/>
    </source>
</evidence>
<feature type="transmembrane region" description="Helical" evidence="10">
    <location>
        <begin position="309"/>
        <end position="329"/>
    </location>
</feature>
<organism evidence="12 13">
    <name type="scientific">Deinococcus proteolyticus (strain ATCC 35074 / DSM 20540 / JCM 6276 / NBRC 101906 / NCIMB 13154 / VKM Ac-1939 / CCM 2703 / MRP)</name>
    <dbReference type="NCBI Taxonomy" id="693977"/>
    <lineage>
        <taxon>Bacteria</taxon>
        <taxon>Thermotogati</taxon>
        <taxon>Deinococcota</taxon>
        <taxon>Deinococci</taxon>
        <taxon>Deinococcales</taxon>
        <taxon>Deinococcaceae</taxon>
        <taxon>Deinococcus</taxon>
    </lineage>
</organism>
<feature type="transmembrane region" description="Helical" evidence="10">
    <location>
        <begin position="197"/>
        <end position="218"/>
    </location>
</feature>
<feature type="region of interest" description="Disordered" evidence="9">
    <location>
        <begin position="597"/>
        <end position="635"/>
    </location>
</feature>
<keyword evidence="5 10" id="KW-0812">Transmembrane</keyword>
<keyword evidence="3" id="KW-0050">Antiport</keyword>
<feature type="transmembrane region" description="Helical" evidence="10">
    <location>
        <begin position="227"/>
        <end position="246"/>
    </location>
</feature>
<evidence type="ECO:0000256" key="6">
    <source>
        <dbReference type="ARBA" id="ARBA00022989"/>
    </source>
</evidence>
<feature type="transmembrane region" description="Helical" evidence="10">
    <location>
        <begin position="68"/>
        <end position="87"/>
    </location>
</feature>
<feature type="transmembrane region" description="Helical" evidence="10">
    <location>
        <begin position="124"/>
        <end position="145"/>
    </location>
</feature>
<reference evidence="12 13" key="2">
    <citation type="journal article" date="2012" name="Stand. Genomic Sci.">
        <title>Complete genome sequence of the orange-red pigmented, radioresistant Deinococcus proteolyticus type strain (MRP(T)).</title>
        <authorList>
            <person name="Copeland A."/>
            <person name="Zeytun A."/>
            <person name="Yassawong M."/>
            <person name="Nolan M."/>
            <person name="Lucas S."/>
            <person name="Hammon N."/>
            <person name="Deshpande S."/>
            <person name="Cheng J.F."/>
            <person name="Han C."/>
            <person name="Tapia R."/>
            <person name="Goodwin L.A."/>
            <person name="Pitluck S."/>
            <person name="Mavromatis K."/>
            <person name="Liolios K."/>
            <person name="Pagani I."/>
            <person name="Ivanova N."/>
            <person name="Mikhailova N."/>
            <person name="Pati A."/>
            <person name="Chen A."/>
            <person name="Palaniappan K."/>
            <person name="Land M."/>
            <person name="Hauser L."/>
            <person name="Jeffries C.D."/>
            <person name="Brambilla E.M."/>
            <person name="Rohde M."/>
            <person name="Sikorski J."/>
            <person name="Pukall R."/>
            <person name="Goker M."/>
            <person name="Detter J.C."/>
            <person name="Woyke T."/>
            <person name="Bristow J."/>
            <person name="Eisen J.A."/>
            <person name="Markowitz V."/>
            <person name="Hugenholtz P."/>
            <person name="Kyrpides N.C."/>
            <person name="Klenk H.P."/>
            <person name="Lapidus A."/>
        </authorList>
    </citation>
    <scope>NUCLEOTIDE SEQUENCE [LARGE SCALE GENOMIC DNA]</scope>
    <source>
        <strain evidence="13">ATCC 35074 / DSM 20540 / JCM 6276 / NBRC 101906 / NCIMB 13154 / VKM Ac-1939 / CCM 2703 / MRP</strain>
    </source>
</reference>
<dbReference type="InterPro" id="IPR006153">
    <property type="entry name" value="Cation/H_exchanger_TM"/>
</dbReference>
<dbReference type="OrthoDB" id="570124at2"/>
<dbReference type="GO" id="GO:0015297">
    <property type="term" value="F:antiporter activity"/>
    <property type="evidence" value="ECO:0007669"/>
    <property type="project" value="UniProtKB-KW"/>
</dbReference>
<dbReference type="Gene3D" id="1.20.1530.20">
    <property type="match status" value="1"/>
</dbReference>
<proteinExistence type="predicted"/>
<keyword evidence="7" id="KW-0406">Ion transport</keyword>
<keyword evidence="8 10" id="KW-0472">Membrane</keyword>
<feature type="transmembrane region" description="Helical" evidence="10">
    <location>
        <begin position="37"/>
        <end position="56"/>
    </location>
</feature>
<feature type="domain" description="Cation/H+ exchanger transmembrane" evidence="11">
    <location>
        <begin position="22"/>
        <end position="398"/>
    </location>
</feature>
<feature type="transmembrane region" description="Helical" evidence="10">
    <location>
        <begin position="280"/>
        <end position="297"/>
    </location>
</feature>
<feature type="transmembrane region" description="Helical" evidence="10">
    <location>
        <begin position="373"/>
        <end position="391"/>
    </location>
</feature>
<dbReference type="Proteomes" id="UP000007718">
    <property type="component" value="Chromosome"/>
</dbReference>
<evidence type="ECO:0000256" key="10">
    <source>
        <dbReference type="SAM" id="Phobius"/>
    </source>
</evidence>
<accession>F0RJF4</accession>
<feature type="transmembrane region" description="Helical" evidence="10">
    <location>
        <begin position="252"/>
        <end position="268"/>
    </location>
</feature>
<reference evidence="13" key="1">
    <citation type="submission" date="2011-02" db="EMBL/GenBank/DDBJ databases">
        <title>The complete sequence of chromosome of Deinococcus proteolyticus DSM 20540.</title>
        <authorList>
            <consortium name="US DOE Joint Genome Institute (JGI-PGF)"/>
            <person name="Lucas S."/>
            <person name="Copeland A."/>
            <person name="Lapidus A."/>
            <person name="Bruce D."/>
            <person name="Goodwin L."/>
            <person name="Pitluck S."/>
            <person name="Kyrpides N."/>
            <person name="Mavromatis K."/>
            <person name="Pagani I."/>
            <person name="Ivanova N."/>
            <person name="Ovchinnikova G."/>
            <person name="Zeytun A."/>
            <person name="Detter J.C."/>
            <person name="Han C."/>
            <person name="Land M."/>
            <person name="Hauser L."/>
            <person name="Markowitz V."/>
            <person name="Cheng J.-F."/>
            <person name="Hugenholtz P."/>
            <person name="Woyke T."/>
            <person name="Wu D."/>
            <person name="Pukall R."/>
            <person name="Steenblock K."/>
            <person name="Brambilla E."/>
            <person name="Klenk H.-P."/>
            <person name="Eisen J.A."/>
        </authorList>
    </citation>
    <scope>NUCLEOTIDE SEQUENCE [LARGE SCALE GENOMIC DNA]</scope>
    <source>
        <strain evidence="13">ATCC 35074 / DSM 20540 / JCM 6276 / NBRC 101906 / NCIMB 13154 / VKM Ac-1939 / CCM 2703 / MRP</strain>
    </source>
</reference>
<sequence>MQIDFAHALEHAVVVLPVIVALGIAAQILASRLKIPAILPLLLTGFLVGPLLHFISPGTVLGSGLQTLTSLAVAVILFEGGLTLKFSDIAGHGRAVTRLISVGALVTWVLAAAGAHFITGLNWGVAALFGALVIVTGPTVIAPLLQNVRPNARVGGVLRWEGILIDPVGVLAAAIAFEWVRSASGGEALTATLVHLAGYVGVGTLFGAVMGLALVWALRREVIPDHLVNPAVLAWVLLAFGLTDIFVPESGLLAVTIMGMMAANMNVPRLNELLHFKEEVVVILLSTIFVALAANVPEASLRAVFQPGPLLLLLFMLLVVRPASVFISTVGSNLSVKERAFISYIGPRGIVAAAVSALFASRLTELGVAGGDQLLTLVFTVIVGTVVLASLTAKPVARALGVAEAEPDGFLVVGAHPWAREIAQALQAEEVGVILADTNRANVTQAKVDGLAAHYGSLLSEAADRLPLEGIGNLLALTPSDEANTLSARKYEKAFGRTHAFQLQPGGENRRTQMKDGYTATSAFAGAPTFTQLQELYEAGARVKRTRLTDSYGLAEYLRDLPENAVLLLHGREGRFQVATALPDAAPAGSVMVALVPPAGTPDQLPGTDTGGEQSGAVSPQDYTTNVADPERMER</sequence>
<dbReference type="KEGG" id="dpt:Deipr_0323"/>
<dbReference type="EMBL" id="CP002536">
    <property type="protein sequence ID" value="ADY25495.1"/>
    <property type="molecule type" value="Genomic_DNA"/>
</dbReference>
<keyword evidence="4" id="KW-1003">Cell membrane</keyword>
<feature type="transmembrane region" description="Helical" evidence="10">
    <location>
        <begin position="157"/>
        <end position="177"/>
    </location>
</feature>
<gene>
    <name evidence="12" type="ordered locus">Deipr_0323</name>
</gene>
<evidence type="ECO:0000256" key="3">
    <source>
        <dbReference type="ARBA" id="ARBA00022449"/>
    </source>
</evidence>
<dbReference type="AlphaFoldDB" id="F0RJF4"/>
<dbReference type="eggNOG" id="COG0025">
    <property type="taxonomic scope" value="Bacteria"/>
</dbReference>
<feature type="transmembrane region" description="Helical" evidence="10">
    <location>
        <begin position="99"/>
        <end position="118"/>
    </location>
</feature>
<feature type="transmembrane region" description="Helical" evidence="10">
    <location>
        <begin position="12"/>
        <end position="30"/>
    </location>
</feature>
<evidence type="ECO:0000256" key="4">
    <source>
        <dbReference type="ARBA" id="ARBA00022475"/>
    </source>
</evidence>
<evidence type="ECO:0000256" key="9">
    <source>
        <dbReference type="SAM" id="MobiDB-lite"/>
    </source>
</evidence>
<name>F0RJF4_DEIPM</name>
<dbReference type="PANTHER" id="PTHR32507:SF0">
    <property type="entry name" value="NA(+)_H(+) ANTIPORTER 2-RELATED"/>
    <property type="match status" value="1"/>
</dbReference>
<dbReference type="HOGENOM" id="CLU_005912_10_1_0"/>
<dbReference type="GO" id="GO:1902600">
    <property type="term" value="P:proton transmembrane transport"/>
    <property type="evidence" value="ECO:0007669"/>
    <property type="project" value="InterPro"/>
</dbReference>
<dbReference type="Pfam" id="PF00999">
    <property type="entry name" value="Na_H_Exchanger"/>
    <property type="match status" value="1"/>
</dbReference>
<evidence type="ECO:0000259" key="11">
    <source>
        <dbReference type="Pfam" id="PF00999"/>
    </source>
</evidence>
<protein>
    <submittedName>
        <fullName evidence="12">Sodium/hydrogen exchanger</fullName>
    </submittedName>
</protein>
<evidence type="ECO:0000313" key="12">
    <source>
        <dbReference type="EMBL" id="ADY25495.1"/>
    </source>
</evidence>
<dbReference type="PANTHER" id="PTHR32507">
    <property type="entry name" value="NA(+)/H(+) ANTIPORTER 1"/>
    <property type="match status" value="1"/>
</dbReference>
<keyword evidence="6 10" id="KW-1133">Transmembrane helix</keyword>
<dbReference type="InterPro" id="IPR038770">
    <property type="entry name" value="Na+/solute_symporter_sf"/>
</dbReference>
<feature type="transmembrane region" description="Helical" evidence="10">
    <location>
        <begin position="341"/>
        <end position="361"/>
    </location>
</feature>
<dbReference type="STRING" id="693977.Deipr_0323"/>